<dbReference type="EMBL" id="JAIWYP010000011">
    <property type="protein sequence ID" value="KAH3737281.1"/>
    <property type="molecule type" value="Genomic_DNA"/>
</dbReference>
<dbReference type="Proteomes" id="UP000828390">
    <property type="component" value="Unassembled WGS sequence"/>
</dbReference>
<evidence type="ECO:0000313" key="2">
    <source>
        <dbReference type="Proteomes" id="UP000828390"/>
    </source>
</evidence>
<comment type="caution">
    <text evidence="1">The sequence shown here is derived from an EMBL/GenBank/DDBJ whole genome shotgun (WGS) entry which is preliminary data.</text>
</comment>
<evidence type="ECO:0000313" key="1">
    <source>
        <dbReference type="EMBL" id="KAH3737281.1"/>
    </source>
</evidence>
<name>A0A9D4D197_DREPO</name>
<reference evidence="1" key="1">
    <citation type="journal article" date="2019" name="bioRxiv">
        <title>The Genome of the Zebra Mussel, Dreissena polymorpha: A Resource for Invasive Species Research.</title>
        <authorList>
            <person name="McCartney M.A."/>
            <person name="Auch B."/>
            <person name="Kono T."/>
            <person name="Mallez S."/>
            <person name="Zhang Y."/>
            <person name="Obille A."/>
            <person name="Becker A."/>
            <person name="Abrahante J.E."/>
            <person name="Garbe J."/>
            <person name="Badalamenti J.P."/>
            <person name="Herman A."/>
            <person name="Mangelson H."/>
            <person name="Liachko I."/>
            <person name="Sullivan S."/>
            <person name="Sone E.D."/>
            <person name="Koren S."/>
            <person name="Silverstein K.A.T."/>
            <person name="Beckman K.B."/>
            <person name="Gohl D.M."/>
        </authorList>
    </citation>
    <scope>NUCLEOTIDE SEQUENCE</scope>
    <source>
        <strain evidence="1">Duluth1</strain>
        <tissue evidence="1">Whole animal</tissue>
    </source>
</reference>
<keyword evidence="2" id="KW-1185">Reference proteome</keyword>
<gene>
    <name evidence="1" type="ORF">DPMN_043864</name>
</gene>
<sequence length="52" mass="6231">MERQEREFKKKEEEIKKKERVRATKCVLFCENWAKCMCGKCHPRLACAIRTG</sequence>
<organism evidence="1 2">
    <name type="scientific">Dreissena polymorpha</name>
    <name type="common">Zebra mussel</name>
    <name type="synonym">Mytilus polymorpha</name>
    <dbReference type="NCBI Taxonomy" id="45954"/>
    <lineage>
        <taxon>Eukaryota</taxon>
        <taxon>Metazoa</taxon>
        <taxon>Spiralia</taxon>
        <taxon>Lophotrochozoa</taxon>
        <taxon>Mollusca</taxon>
        <taxon>Bivalvia</taxon>
        <taxon>Autobranchia</taxon>
        <taxon>Heteroconchia</taxon>
        <taxon>Euheterodonta</taxon>
        <taxon>Imparidentia</taxon>
        <taxon>Neoheterodontei</taxon>
        <taxon>Myida</taxon>
        <taxon>Dreissenoidea</taxon>
        <taxon>Dreissenidae</taxon>
        <taxon>Dreissena</taxon>
    </lineage>
</organism>
<protein>
    <submittedName>
        <fullName evidence="1">Uncharacterized protein</fullName>
    </submittedName>
</protein>
<proteinExistence type="predicted"/>
<dbReference type="AlphaFoldDB" id="A0A9D4D197"/>
<accession>A0A9D4D197</accession>
<reference evidence="1" key="2">
    <citation type="submission" date="2020-11" db="EMBL/GenBank/DDBJ databases">
        <authorList>
            <person name="McCartney M.A."/>
            <person name="Auch B."/>
            <person name="Kono T."/>
            <person name="Mallez S."/>
            <person name="Becker A."/>
            <person name="Gohl D.M."/>
            <person name="Silverstein K.A.T."/>
            <person name="Koren S."/>
            <person name="Bechman K.B."/>
            <person name="Herman A."/>
            <person name="Abrahante J.E."/>
            <person name="Garbe J."/>
        </authorList>
    </citation>
    <scope>NUCLEOTIDE SEQUENCE</scope>
    <source>
        <strain evidence="1">Duluth1</strain>
        <tissue evidence="1">Whole animal</tissue>
    </source>
</reference>